<accession>A0ABP7NHL4</accession>
<dbReference type="Proteomes" id="UP001418444">
    <property type="component" value="Unassembled WGS sequence"/>
</dbReference>
<dbReference type="SUPFAM" id="SSF46689">
    <property type="entry name" value="Homeodomain-like"/>
    <property type="match status" value="2"/>
</dbReference>
<dbReference type="PANTHER" id="PTHR46796">
    <property type="entry name" value="HTH-TYPE TRANSCRIPTIONAL ACTIVATOR RHAS-RELATED"/>
    <property type="match status" value="1"/>
</dbReference>
<evidence type="ECO:0000313" key="7">
    <source>
        <dbReference type="Proteomes" id="UP001418444"/>
    </source>
</evidence>
<protein>
    <recommendedName>
        <fullName evidence="5">HTH araC/xylS-type domain-containing protein</fullName>
    </recommendedName>
</protein>
<reference evidence="7" key="1">
    <citation type="journal article" date="2019" name="Int. J. Syst. Evol. Microbiol.">
        <title>The Global Catalogue of Microorganisms (GCM) 10K type strain sequencing project: providing services to taxonomists for standard genome sequencing and annotation.</title>
        <authorList>
            <consortium name="The Broad Institute Genomics Platform"/>
            <consortium name="The Broad Institute Genome Sequencing Center for Infectious Disease"/>
            <person name="Wu L."/>
            <person name="Ma J."/>
        </authorList>
    </citation>
    <scope>NUCLEOTIDE SEQUENCE [LARGE SCALE GENOMIC DNA]</scope>
    <source>
        <strain evidence="7">JCM 16923</strain>
    </source>
</reference>
<dbReference type="InterPro" id="IPR018060">
    <property type="entry name" value="HTH_AraC"/>
</dbReference>
<keyword evidence="1" id="KW-0805">Transcription regulation</keyword>
<evidence type="ECO:0000256" key="1">
    <source>
        <dbReference type="ARBA" id="ARBA00023015"/>
    </source>
</evidence>
<dbReference type="EMBL" id="BAAAZW010000001">
    <property type="protein sequence ID" value="GAA3947428.1"/>
    <property type="molecule type" value="Genomic_DNA"/>
</dbReference>
<dbReference type="RefSeq" id="WP_344779367.1">
    <property type="nucleotide sequence ID" value="NZ_BAAAZW010000001.1"/>
</dbReference>
<sequence length="357" mass="38849">MPTDLDPRPRSARSPSIETDWDAIRSWTDDKYMQFDVRPVGRGLTPSSSMYSVPIGDITMTHFNYGIHVDLDSFDNTSGNILVLTTLTGWTRHRTDRVREAELTVGETFVVDCDHTAYRLGAGPDHLQLNLTVPHRLLADLALRWYGQVPDTRLWTHASVVGGPDSPWSSLLAYAARTASVAPQEVATGRIGLHLQEMLAAQLLADWSARAGIELGGATAVPAPGYVRTAVQFIDQHARDLPTVTEVAAAAGIGVRALSGAFGKYLGTSPRGYLVEQRLQGVYRELSTGAPSVASVARAWGYVNMGAFAASYRRRFGENPSQTLQRNAGNRMPITDIACRPRTSHPDVPGEDSSHAQ</sequence>
<comment type="caution">
    <text evidence="6">The sequence shown here is derived from an EMBL/GenBank/DDBJ whole genome shotgun (WGS) entry which is preliminary data.</text>
</comment>
<feature type="region of interest" description="Disordered" evidence="4">
    <location>
        <begin position="320"/>
        <end position="357"/>
    </location>
</feature>
<evidence type="ECO:0000259" key="5">
    <source>
        <dbReference type="PROSITE" id="PS01124"/>
    </source>
</evidence>
<evidence type="ECO:0000256" key="4">
    <source>
        <dbReference type="SAM" id="MobiDB-lite"/>
    </source>
</evidence>
<proteinExistence type="predicted"/>
<dbReference type="InterPro" id="IPR009057">
    <property type="entry name" value="Homeodomain-like_sf"/>
</dbReference>
<gene>
    <name evidence="6" type="ORF">GCM10022231_00360</name>
</gene>
<keyword evidence="2" id="KW-0238">DNA-binding</keyword>
<keyword evidence="3" id="KW-0804">Transcription</keyword>
<keyword evidence="7" id="KW-1185">Reference proteome</keyword>
<evidence type="ECO:0000256" key="2">
    <source>
        <dbReference type="ARBA" id="ARBA00023125"/>
    </source>
</evidence>
<organism evidence="6 7">
    <name type="scientific">Gordonia caeni</name>
    <dbReference type="NCBI Taxonomy" id="1007097"/>
    <lineage>
        <taxon>Bacteria</taxon>
        <taxon>Bacillati</taxon>
        <taxon>Actinomycetota</taxon>
        <taxon>Actinomycetes</taxon>
        <taxon>Mycobacteriales</taxon>
        <taxon>Gordoniaceae</taxon>
        <taxon>Gordonia</taxon>
    </lineage>
</organism>
<name>A0ABP7NHL4_9ACTN</name>
<dbReference type="Gene3D" id="1.10.10.60">
    <property type="entry name" value="Homeodomain-like"/>
    <property type="match status" value="1"/>
</dbReference>
<evidence type="ECO:0000256" key="3">
    <source>
        <dbReference type="ARBA" id="ARBA00023163"/>
    </source>
</evidence>
<dbReference type="InterPro" id="IPR050204">
    <property type="entry name" value="AraC_XylS_family_regulators"/>
</dbReference>
<evidence type="ECO:0000313" key="6">
    <source>
        <dbReference type="EMBL" id="GAA3947428.1"/>
    </source>
</evidence>
<dbReference type="PROSITE" id="PS01124">
    <property type="entry name" value="HTH_ARAC_FAMILY_2"/>
    <property type="match status" value="1"/>
</dbReference>
<dbReference type="Pfam" id="PF12833">
    <property type="entry name" value="HTH_18"/>
    <property type="match status" value="1"/>
</dbReference>
<dbReference type="SMART" id="SM00342">
    <property type="entry name" value="HTH_ARAC"/>
    <property type="match status" value="1"/>
</dbReference>
<feature type="domain" description="HTH araC/xylS-type" evidence="5">
    <location>
        <begin position="228"/>
        <end position="326"/>
    </location>
</feature>